<dbReference type="SMART" id="SM00146">
    <property type="entry name" value="PI3Kc"/>
    <property type="match status" value="1"/>
</dbReference>
<keyword evidence="4" id="KW-0547">Nucleotide-binding</keyword>
<feature type="domain" description="PI3K/PI4K catalytic" evidence="9">
    <location>
        <begin position="2116"/>
        <end position="2433"/>
    </location>
</feature>
<dbReference type="CDD" id="cd05171">
    <property type="entry name" value="PIKKc_ATM"/>
    <property type="match status" value="1"/>
</dbReference>
<dbReference type="InterPro" id="IPR057564">
    <property type="entry name" value="HEAT_ATR"/>
</dbReference>
<dbReference type="SMART" id="SM01343">
    <property type="entry name" value="FATC"/>
    <property type="match status" value="1"/>
</dbReference>
<dbReference type="InterPro" id="IPR038980">
    <property type="entry name" value="ATM_plant"/>
</dbReference>
<feature type="domain" description="FATC" evidence="10">
    <location>
        <begin position="2442"/>
        <end position="2474"/>
    </location>
</feature>
<dbReference type="Pfam" id="PF23593">
    <property type="entry name" value="HEAT_ATR"/>
    <property type="match status" value="1"/>
</dbReference>
<evidence type="ECO:0000313" key="12">
    <source>
        <dbReference type="Proteomes" id="UP000078387"/>
    </source>
</evidence>
<dbReference type="VEuPathDB" id="AmoebaDB:EHI8A_086470"/>
<dbReference type="InterPro" id="IPR000403">
    <property type="entry name" value="PI3/4_kinase_cat_dom"/>
</dbReference>
<dbReference type="Proteomes" id="UP000078387">
    <property type="component" value="Unassembled WGS sequence"/>
</dbReference>
<dbReference type="VEuPathDB" id="AmoebaDB:EHI_017670"/>
<dbReference type="InterPro" id="IPR036940">
    <property type="entry name" value="PI3/4_kinase_cat_sf"/>
</dbReference>
<dbReference type="EMBL" id="BDEQ01000001">
    <property type="protein sequence ID" value="GAT95854.1"/>
    <property type="molecule type" value="Genomic_DNA"/>
</dbReference>
<evidence type="ECO:0000256" key="3">
    <source>
        <dbReference type="ARBA" id="ARBA00022679"/>
    </source>
</evidence>
<evidence type="ECO:0000256" key="8">
    <source>
        <dbReference type="ARBA" id="ARBA00023242"/>
    </source>
</evidence>
<comment type="subcellular location">
    <subcellularLocation>
        <location evidence="1">Nucleus</location>
    </subcellularLocation>
</comment>
<dbReference type="InterPro" id="IPR044107">
    <property type="entry name" value="PIKKc_ATM"/>
</dbReference>
<keyword evidence="7" id="KW-0067">ATP-binding</keyword>
<protein>
    <recommendedName>
        <fullName evidence="2">non-specific serine/threonine protein kinase</fullName>
        <ecNumber evidence="2">2.7.11.1</ecNumber>
    </recommendedName>
</protein>
<keyword evidence="3" id="KW-0808">Transferase</keyword>
<dbReference type="VEuPathDB" id="AmoebaDB:KM1_156260"/>
<dbReference type="InterPro" id="IPR018936">
    <property type="entry name" value="PI3/4_kinase_CS"/>
</dbReference>
<dbReference type="VEuPathDB" id="AmoebaDB:EHI7A_086160"/>
<keyword evidence="8" id="KW-0539">Nucleus</keyword>
<comment type="caution">
    <text evidence="11">The sequence shown here is derived from an EMBL/GenBank/DDBJ whole genome shotgun (WGS) entry which is preliminary data.</text>
</comment>
<dbReference type="PROSITE" id="PS50290">
    <property type="entry name" value="PI3_4_KINASE_3"/>
    <property type="match status" value="1"/>
</dbReference>
<proteinExistence type="predicted"/>
<dbReference type="PANTHER" id="PTHR37079">
    <property type="entry name" value="SERINE/THREONINE-PROTEIN KINASE ATM"/>
    <property type="match status" value="1"/>
</dbReference>
<organism evidence="11 12">
    <name type="scientific">Entamoeba histolytica</name>
    <dbReference type="NCBI Taxonomy" id="5759"/>
    <lineage>
        <taxon>Eukaryota</taxon>
        <taxon>Amoebozoa</taxon>
        <taxon>Evosea</taxon>
        <taxon>Archamoebae</taxon>
        <taxon>Mastigamoebida</taxon>
        <taxon>Entamoebidae</taxon>
        <taxon>Entamoeba</taxon>
    </lineage>
</organism>
<dbReference type="Gene3D" id="1.10.1070.11">
    <property type="entry name" value="Phosphatidylinositol 3-/4-kinase, catalytic domain"/>
    <property type="match status" value="1"/>
</dbReference>
<dbReference type="PANTHER" id="PTHR37079:SF4">
    <property type="entry name" value="SERINE_THREONINE-PROTEIN KINASE ATM"/>
    <property type="match status" value="1"/>
</dbReference>
<dbReference type="FunFam" id="1.10.1070.11:FF:000049">
    <property type="entry name" value="Ataxia telangiectasia mutated, putative"/>
    <property type="match status" value="1"/>
</dbReference>
<evidence type="ECO:0000256" key="7">
    <source>
        <dbReference type="ARBA" id="ARBA00022840"/>
    </source>
</evidence>
<dbReference type="VEuPathDB" id="AmoebaDB:EHI5A_131630"/>
<dbReference type="SUPFAM" id="SSF56112">
    <property type="entry name" value="Protein kinase-like (PK-like)"/>
    <property type="match status" value="1"/>
</dbReference>
<dbReference type="GO" id="GO:0004674">
    <property type="term" value="F:protein serine/threonine kinase activity"/>
    <property type="evidence" value="ECO:0007669"/>
    <property type="project" value="UniProtKB-EC"/>
</dbReference>
<dbReference type="Gene3D" id="3.30.1010.10">
    <property type="entry name" value="Phosphatidylinositol 3-kinase Catalytic Subunit, Chain A, domain 4"/>
    <property type="match status" value="1"/>
</dbReference>
<evidence type="ECO:0000256" key="4">
    <source>
        <dbReference type="ARBA" id="ARBA00022741"/>
    </source>
</evidence>
<name>A0A175JR33_ENTHI</name>
<reference evidence="11 12" key="1">
    <citation type="submission" date="2016-05" db="EMBL/GenBank/DDBJ databases">
        <title>First whole genome sequencing of Entamoeba histolytica HM1:IMSS-clone-6.</title>
        <authorList>
            <person name="Mukherjee Avik.K."/>
            <person name="Izumyama S."/>
            <person name="Nakada-Tsukui K."/>
            <person name="Nozaki T."/>
        </authorList>
    </citation>
    <scope>NUCLEOTIDE SEQUENCE [LARGE SCALE GENOMIC DNA]</scope>
    <source>
        <strain evidence="11 12">HM1:IMSS clone 6</strain>
    </source>
</reference>
<dbReference type="PROSITE" id="PS00915">
    <property type="entry name" value="PI3_4_KINASE_1"/>
    <property type="match status" value="1"/>
</dbReference>
<dbReference type="InterPro" id="IPR011009">
    <property type="entry name" value="Kinase-like_dom_sf"/>
</dbReference>
<evidence type="ECO:0000256" key="1">
    <source>
        <dbReference type="ARBA" id="ARBA00004123"/>
    </source>
</evidence>
<dbReference type="Pfam" id="PF00454">
    <property type="entry name" value="PI3_PI4_kinase"/>
    <property type="match status" value="1"/>
</dbReference>
<dbReference type="GO" id="GO:0005524">
    <property type="term" value="F:ATP binding"/>
    <property type="evidence" value="ECO:0007669"/>
    <property type="project" value="UniProtKB-KW"/>
</dbReference>
<evidence type="ECO:0000259" key="9">
    <source>
        <dbReference type="PROSITE" id="PS50290"/>
    </source>
</evidence>
<dbReference type="InterPro" id="IPR003152">
    <property type="entry name" value="FATC_dom"/>
</dbReference>
<evidence type="ECO:0000259" key="10">
    <source>
        <dbReference type="PROSITE" id="PS51190"/>
    </source>
</evidence>
<gene>
    <name evidence="11" type="ORF">CL6EHI_017670</name>
</gene>
<evidence type="ECO:0000256" key="2">
    <source>
        <dbReference type="ARBA" id="ARBA00012513"/>
    </source>
</evidence>
<dbReference type="GO" id="GO:0006281">
    <property type="term" value="P:DNA repair"/>
    <property type="evidence" value="ECO:0007669"/>
    <property type="project" value="InterPro"/>
</dbReference>
<keyword evidence="6" id="KW-0418">Kinase</keyword>
<dbReference type="EC" id="2.7.11.1" evidence="2"/>
<dbReference type="eggNOG" id="KOG0892">
    <property type="taxonomic scope" value="Eukaryota"/>
</dbReference>
<dbReference type="PROSITE" id="PS51190">
    <property type="entry name" value="FATC"/>
    <property type="match status" value="1"/>
</dbReference>
<evidence type="ECO:0000256" key="6">
    <source>
        <dbReference type="ARBA" id="ARBA00022777"/>
    </source>
</evidence>
<keyword evidence="5" id="KW-0227">DNA damage</keyword>
<evidence type="ECO:0000256" key="5">
    <source>
        <dbReference type="ARBA" id="ARBA00022763"/>
    </source>
</evidence>
<evidence type="ECO:0000313" key="11">
    <source>
        <dbReference type="EMBL" id="GAT95854.1"/>
    </source>
</evidence>
<accession>A0A175JR33</accession>
<dbReference type="GO" id="GO:0005634">
    <property type="term" value="C:nucleus"/>
    <property type="evidence" value="ECO:0007669"/>
    <property type="project" value="UniProtKB-SubCell"/>
</dbReference>
<dbReference type="Pfam" id="PF02260">
    <property type="entry name" value="FATC"/>
    <property type="match status" value="1"/>
</dbReference>
<sequence length="2474" mass="289111">MDEDYTKFTNQFIFPYHFSAEVEQLRYQLTTNIGTTVKNYRSKQKKMKEDKNAFKELITEPNNRWALNINSISSANEEEKGVTWSDLFDAFINSKGYSKKEKYETLNCFFSPTPKRYNQSVFLLRNISSDQSTNQIDTQNFLFQSILPIINEINQKDLMTQNCRIAEYDLISNVFGNSMYIDFALNQNDENINYHIKILFDEMLNQVIDDFDKDSKCSFSIALFSMVIGLTHFTYIYDFIIPLCERVKIYLNYFVENNDESNSILFLNLVNYINIYYSHINPSLFILLNNDLVQSIITPNYRLFFSSKTVLLEYYNILLSFNLLEEKIAKDVLLKVFNGIVLNQLQDTHITINLFNEQQQTLNNNVFNGPKEVLNLTAKLFSKMINYSFKEEKKIGVKQPENGLFLLGELLKYFGTQTHSYQLFNCCFIMNEAVKGLIEYNKVESESIELVKQLFISVQNCTNKELRFSSIQCELLYSASLLLIYNKMELQPLSNEFFKAINSKSSFILQKLVAFHILFDNNLSLPCDLSFSTSLIPLIYQGRIKEQKQLNWIVEHFDEIVLLPLSFNIIQWLFFGIPFTKDTIISFFNPSFDKDEFIDLFEHQFFYDFDTTTIPPIIKKEIVPDISTVVVISQTLRLTLFNEFLLCIKKQKTPTTINECKLSICYYQLLKQLVYSLRDKPSEEHKLFINKISSLWNICPDIYYQNDCQNILTQGIGSEYAVEYITSQIKEGKEVPLQLLKVIEQLLGNSTTHCFFHDKIISKLDSALFESITVFPKKCYKEIVDSLKNYTSEVALSLLNIIKELNQYNYSFPMNFICKVLLHINRNIKTVEKFVEVLNSHPLMEDYLQALYNDWTFFFNESSLDSLFSCFKYTQNEEVKNQIEQELSDNCLPLINSRKLFMNSSNEQLILYNLHFDSIKAETNPKDLRVNLNKLVDELLSQNESSDCALKTISSFLFYYKCSQCTNEQKSIDCLMKAFELLIDKDLRIYNFLIQDTLIDFSPSAKFIKKWFEKYSMLSNFPFVYMVDVFADFLKKYKKSIIPLIIQNSKAANQLLSLMNYSSIKQLISRDIEIVIDQYLNKEDIDIIDKKVLQNYINSHYGKIMRLYIGSNCFDSLIEHRPKQLSPLSLIHLIFSNKINSNYKEIVQFFYKYCNDVINYSKSTNPIKPDLMITISLFVGNLLKLQEFIKDETIFGLVIQFINSKRNHLQPLFVKLIFSSLINYVQPSSRIFTEQLNGCLISVFQNEIEKELVDIQEENYENAIPYPVFIRSLIINNPYVFIKSALLLSQEYRELCNSEMKTNLLYVLHEINDSESLFNTSFKKMWDFKILTSFNETLELILYKRATYLLLTLQPSIEIIQFIYLLKTQTHYYQQISNKFNGVIDAIIQSNSFDVIKFDSLHPHDIINDLSIQLIDLMYDRNEKIKNTIKQICCKDNFSSKLVINSCIYEITKNPTDQLVDFILNQMSHEEKRKILLPFISRYYTLTSKLYQLFDLSQLIQDSLRWNYSFSGIKFSENLRFTTSYNGKYKIYIERPQEITNLNLIEQPLESINDFKSIKQIIGRKIDVNLEDGFGRLLLAEAERKGIETELRNNGLYHCAEVLTNFNSQTEVTDLDYSIAWRTMSDWGSIVSYNTSLNENKDFNLWKALKFNEKDALNLFSKKAFDSLKHGLIEEDSKEQLSSSIVDCLIVDIVKRRNCDKVKEESVDWIKECGVDYQLIKKLFEVSKVCNIPDKSLTQSKYARKWGYSNEAYLALLCSTYEKDEKWWREYAKIKYQQEYHDTALLALKNSNEPQTVLLSIKFKSQIHFDKREEMTELIQRIEAVIKESDNNNNVKKETLSKIHFRVAQYYDLQAQEIEEYNKSNIVHDREQLIELKKSQLKKVESGEIQFVDQKSKNNFKAKLINEVNIFKNEKESREENIKLFHQNAILNYCQSLKLSNNYDLYSVLRILSIWFNCKSDNNINTTISNYFLRNTDTIDLSKLLSVSYQLIAKMNNSVPEISKILNKIIYQIALKYPQQTLWHILMLYNSNCHPQKPKQPPLCAKNLLDELSSKESISSILNQMHELSHLLIHFAYLQSDSSSGKVPFAKKSYPLVSIPICSPMTGDNCPSIAGISNVYSLVGGIRAPKKMEFLGSDNKKYSFLLKSEDDLRQDAVMQQLFDLCNRLFKQHQQTKQLRIRTYKVVPLTKESGMLEFVTGTEPLFNELSKIHDLIHPEEPTFSSTMSALDKAHKNFRNNNCLDNYFDVFNKCVKSYTPSFHNLFDQLYGKDPKHLYDMKLNYINSTAVSSIIGYVFGIGDRHNNNIMFDEATAEVIHIDFGIVFEFGKKLPIPEIVPFRLTREILDPMGVLKYDGPFKRCCENVLRILRDNKDFVLAILQAVLSAPPKKWTDEAFEKYLKQVKVKDEKQNQNKEDKKLNEIKSCQSIMFNTKEKLMGIEGGQNYSVEGQVNEIISQAADIDNIKKMYCGWCPWC</sequence>